<sequence length="905" mass="100618">MDACYPCSSRSGRTLTSSDRFAGSAFYGGAVGSAPVDVYNLKAGTGGGGSRVVQRNAPPLYDGYEVGTSGVGSTLGGVSTSGLYSTGLRSRSVGPASFVDNYCDAMDATASACPSQPRRVYPALQRQHRSFDGMELLGDYESNEWPSTLAPLNVSTATAASGAPSLGAGPLSNPTTSNAHFWKQSLNVAVPRNDGYCGVGDSQLSREYELLKREYESALQKLNSTMSSIKTFWSPELKRERQLRKEESAKVAALQRQISHGNISGPCASDFRIAELEGELENSQFELMKKDETIRRLVERQAVTAGTSAARLVDGGGAAGSRLAELETRCNQLESLVAIRDQQLRSFEQQLTQAPFTSSQRDSAKDRRIADLEEELARLRAHGVDAPRNFTDKSVTSHELHTLRMKMERSEMELAQKTSELAAAQTRLQAATEENADLRKHLGVLRDSTSAKEQHATLLQSDIEALRAKLETKNGQIEQKEKLCERLESELTLTRGQLADLRETNKSCEQRMSQLVARLDALESVLREKEQELEKTKQKLLAQPDVQMERHMQLQIDEANREKTRLQCLIDDLRRNAEKEKTQQLETFQEQNRQLTATIESLQKELSDRQILLESQNEKIGDLDRELCSAERQRKEQPSQQTNDEQVAEARKEIESLLRMVQTLEKEKSSLFSQCKQLQSTLEEVHKEGSLAATTTAHRTDTLTLSTNGTLKNRVEELEEALRESVSITAERELHVAQQKQLNQQLALQLSESRREVCELRKMVKELSSGDREEMLRSFEAERRKHLEQLLQLKHEALVAAIAEKDAHIALLEQSHERPRDEIETLRTHKEKLIEKLKQENERRAQLINSTAVNVAPGAPVQAPSSSAVSAFVPAAAMPMTIAAAPLPTASSTTDQEDDAEGIWA</sequence>
<dbReference type="AlphaFoldDB" id="F1KTM5"/>
<reference evidence="11" key="1">
    <citation type="journal article" date="2011" name="Genome Res.">
        <title>Deep small RNA sequencing from the nematode Ascaris reveals conservation, functional diversification, and novel developmental profiles.</title>
        <authorList>
            <person name="Wang J."/>
            <person name="Czech B."/>
            <person name="Crunk A."/>
            <person name="Wallace A."/>
            <person name="Mitreva M."/>
            <person name="Hannon G.J."/>
            <person name="Davis R.E."/>
        </authorList>
    </citation>
    <scope>NUCLEOTIDE SEQUENCE</scope>
</reference>
<accession>F1KTM5</accession>
<evidence type="ECO:0000256" key="3">
    <source>
        <dbReference type="ARBA" id="ARBA00022553"/>
    </source>
</evidence>
<organism evidence="11">
    <name type="scientific">Ascaris suum</name>
    <name type="common">Pig roundworm</name>
    <name type="synonym">Ascaris lumbricoides</name>
    <dbReference type="NCBI Taxonomy" id="6253"/>
    <lineage>
        <taxon>Eukaryota</taxon>
        <taxon>Metazoa</taxon>
        <taxon>Ecdysozoa</taxon>
        <taxon>Nematoda</taxon>
        <taxon>Chromadorea</taxon>
        <taxon>Rhabditida</taxon>
        <taxon>Spirurina</taxon>
        <taxon>Ascaridomorpha</taxon>
        <taxon>Ascaridoidea</taxon>
        <taxon>Ascarididae</taxon>
        <taxon>Ascaris</taxon>
    </lineage>
</organism>
<keyword evidence="7" id="KW-0966">Cell projection</keyword>
<evidence type="ECO:0000313" key="11">
    <source>
        <dbReference type="EMBL" id="ADY41229.1"/>
    </source>
</evidence>
<dbReference type="GO" id="GO:0048167">
    <property type="term" value="P:regulation of synaptic plasticity"/>
    <property type="evidence" value="ECO:0007669"/>
    <property type="project" value="TreeGrafter"/>
</dbReference>
<dbReference type="Gene3D" id="1.10.287.1490">
    <property type="match status" value="1"/>
</dbReference>
<name>F1KTM5_ASCSU</name>
<keyword evidence="5 9" id="KW-0175">Coiled coil</keyword>
<evidence type="ECO:0000256" key="1">
    <source>
        <dbReference type="ARBA" id="ARBA00004245"/>
    </source>
</evidence>
<evidence type="ECO:0000256" key="6">
    <source>
        <dbReference type="ARBA" id="ARBA00023212"/>
    </source>
</evidence>
<evidence type="ECO:0000256" key="7">
    <source>
        <dbReference type="ARBA" id="ARBA00023273"/>
    </source>
</evidence>
<dbReference type="GO" id="GO:0048788">
    <property type="term" value="C:cytoskeleton of presynaptic active zone"/>
    <property type="evidence" value="ECO:0007669"/>
    <property type="project" value="TreeGrafter"/>
</dbReference>
<evidence type="ECO:0000256" key="2">
    <source>
        <dbReference type="ARBA" id="ARBA00022490"/>
    </source>
</evidence>
<evidence type="ECO:0000256" key="8">
    <source>
        <dbReference type="ARBA" id="ARBA00034106"/>
    </source>
</evidence>
<keyword evidence="4" id="KW-0770">Synapse</keyword>
<evidence type="ECO:0000256" key="10">
    <source>
        <dbReference type="SAM" id="MobiDB-lite"/>
    </source>
</evidence>
<dbReference type="InterPro" id="IPR019323">
    <property type="entry name" value="ELKS/CAST"/>
</dbReference>
<keyword evidence="2" id="KW-0963">Cytoplasm</keyword>
<feature type="region of interest" description="Disordered" evidence="10">
    <location>
        <begin position="886"/>
        <end position="905"/>
    </location>
</feature>
<dbReference type="GO" id="GO:0007274">
    <property type="term" value="P:neuromuscular synaptic transmission"/>
    <property type="evidence" value="ECO:0007669"/>
    <property type="project" value="TreeGrafter"/>
</dbReference>
<evidence type="ECO:0000256" key="5">
    <source>
        <dbReference type="ARBA" id="ARBA00023054"/>
    </source>
</evidence>
<dbReference type="GO" id="GO:0098882">
    <property type="term" value="F:structural constituent of presynaptic active zone"/>
    <property type="evidence" value="ECO:0007669"/>
    <property type="project" value="TreeGrafter"/>
</dbReference>
<feature type="coiled-coil region" evidence="9">
    <location>
        <begin position="736"/>
        <end position="796"/>
    </location>
</feature>
<evidence type="ECO:0000256" key="9">
    <source>
        <dbReference type="SAM" id="Coils"/>
    </source>
</evidence>
<feature type="coiled-coil region" evidence="9">
    <location>
        <begin position="201"/>
        <end position="293"/>
    </location>
</feature>
<keyword evidence="3" id="KW-0597">Phosphoprotein</keyword>
<evidence type="ECO:0000256" key="4">
    <source>
        <dbReference type="ARBA" id="ARBA00023018"/>
    </source>
</evidence>
<dbReference type="PANTHER" id="PTHR18861">
    <property type="entry name" value="ELKS/RAB6-INTERACTING/CAST PROTEIN"/>
    <property type="match status" value="1"/>
</dbReference>
<feature type="coiled-coil region" evidence="9">
    <location>
        <begin position="400"/>
        <end position="619"/>
    </location>
</feature>
<protein>
    <submittedName>
        <fullName evidence="11">ELKS/Rab6-interacting/CAST family member 1</fullName>
    </submittedName>
</protein>
<comment type="subcellular location">
    <subcellularLocation>
        <location evidence="1">Cytoplasm</location>
        <location evidence="1">Cytoskeleton</location>
    </subcellularLocation>
    <subcellularLocation>
        <location evidence="8">Presynapse</location>
    </subcellularLocation>
</comment>
<proteinExistence type="evidence at transcript level"/>
<feature type="coiled-coil region" evidence="9">
    <location>
        <begin position="820"/>
        <end position="850"/>
    </location>
</feature>
<feature type="coiled-coil region" evidence="9">
    <location>
        <begin position="647"/>
        <end position="681"/>
    </location>
</feature>
<dbReference type="Pfam" id="PF10174">
    <property type="entry name" value="Cast"/>
    <property type="match status" value="3"/>
</dbReference>
<keyword evidence="6" id="KW-0206">Cytoskeleton</keyword>
<feature type="compositionally biased region" description="Acidic residues" evidence="10">
    <location>
        <begin position="895"/>
        <end position="905"/>
    </location>
</feature>
<dbReference type="EMBL" id="JI165665">
    <property type="protein sequence ID" value="ADY41229.1"/>
    <property type="molecule type" value="mRNA"/>
</dbReference>
<dbReference type="GO" id="GO:0030424">
    <property type="term" value="C:axon"/>
    <property type="evidence" value="ECO:0007669"/>
    <property type="project" value="UniProtKB-SubCell"/>
</dbReference>
<dbReference type="PANTHER" id="PTHR18861:SF0">
    <property type="entry name" value="BRUCHPILOT, ISOFORM J"/>
    <property type="match status" value="1"/>
</dbReference>